<comment type="cofactor">
    <cofactor evidence="2 6 7">
        <name>Mg(2+)</name>
        <dbReference type="ChEBI" id="CHEBI:18420"/>
    </cofactor>
</comment>
<evidence type="ECO:0000256" key="7">
    <source>
        <dbReference type="RuleBase" id="RU364068"/>
    </source>
</evidence>
<dbReference type="EMBL" id="JALLPJ020000420">
    <property type="protein sequence ID" value="KAL3792825.1"/>
    <property type="molecule type" value="Genomic_DNA"/>
</dbReference>
<dbReference type="InterPro" id="IPR000760">
    <property type="entry name" value="Inositol_monophosphatase-like"/>
</dbReference>
<dbReference type="Gene3D" id="3.40.190.80">
    <property type="match status" value="1"/>
</dbReference>
<evidence type="ECO:0000313" key="8">
    <source>
        <dbReference type="EMBL" id="KAL3792825.1"/>
    </source>
</evidence>
<feature type="binding site" evidence="6">
    <location>
        <position position="138"/>
    </location>
    <ligand>
        <name>Mg(2+)</name>
        <dbReference type="ChEBI" id="CHEBI:18420"/>
        <label>1</label>
        <note>catalytic</note>
    </ligand>
</feature>
<feature type="binding site" evidence="6">
    <location>
        <position position="274"/>
    </location>
    <ligand>
        <name>Mg(2+)</name>
        <dbReference type="ChEBI" id="CHEBI:18420"/>
        <label>1</label>
        <note>catalytic</note>
    </ligand>
</feature>
<dbReference type="Proteomes" id="UP001530400">
    <property type="component" value="Unassembled WGS sequence"/>
</dbReference>
<proteinExistence type="inferred from homology"/>
<evidence type="ECO:0000256" key="4">
    <source>
        <dbReference type="ARBA" id="ARBA00022723"/>
    </source>
</evidence>
<feature type="binding site" evidence="6">
    <location>
        <position position="102"/>
    </location>
    <ligand>
        <name>Mg(2+)</name>
        <dbReference type="ChEBI" id="CHEBI:18420"/>
        <label>1</label>
        <note>catalytic</note>
    </ligand>
</feature>
<dbReference type="GO" id="GO:0052834">
    <property type="term" value="F:inositol monophosphate phosphatase activity"/>
    <property type="evidence" value="ECO:0007669"/>
    <property type="project" value="UniProtKB-EC"/>
</dbReference>
<feature type="binding site" evidence="6">
    <location>
        <position position="137"/>
    </location>
    <ligand>
        <name>Mg(2+)</name>
        <dbReference type="ChEBI" id="CHEBI:18420"/>
        <label>1</label>
        <note>catalytic</note>
    </ligand>
</feature>
<comment type="catalytic activity">
    <reaction evidence="1 7">
        <text>a myo-inositol phosphate + H2O = myo-inositol + phosphate</text>
        <dbReference type="Rhea" id="RHEA:24056"/>
        <dbReference type="ChEBI" id="CHEBI:15377"/>
        <dbReference type="ChEBI" id="CHEBI:17268"/>
        <dbReference type="ChEBI" id="CHEBI:43474"/>
        <dbReference type="ChEBI" id="CHEBI:84139"/>
        <dbReference type="EC" id="3.1.3.25"/>
    </reaction>
</comment>
<dbReference type="Pfam" id="PF00459">
    <property type="entry name" value="Inositol_P"/>
    <property type="match status" value="1"/>
</dbReference>
<dbReference type="InterPro" id="IPR033942">
    <property type="entry name" value="IMPase"/>
</dbReference>
<dbReference type="GO" id="GO:0046872">
    <property type="term" value="F:metal ion binding"/>
    <property type="evidence" value="ECO:0007669"/>
    <property type="project" value="UniProtKB-KW"/>
</dbReference>
<dbReference type="Gene3D" id="3.30.540.10">
    <property type="entry name" value="Fructose-1,6-Bisphosphatase, subunit A, domain 1"/>
    <property type="match status" value="1"/>
</dbReference>
<accession>A0ABD3Q3J4</accession>
<evidence type="ECO:0000256" key="1">
    <source>
        <dbReference type="ARBA" id="ARBA00001033"/>
    </source>
</evidence>
<evidence type="ECO:0000256" key="2">
    <source>
        <dbReference type="ARBA" id="ARBA00001946"/>
    </source>
</evidence>
<comment type="pathway">
    <text evidence="7">Polyol metabolism; myo-inositol biosynthesis; myo-inositol from D-glucose 6-phosphate: step 2/2.</text>
</comment>
<organism evidence="8 9">
    <name type="scientific">Cyclotella atomus</name>
    <dbReference type="NCBI Taxonomy" id="382360"/>
    <lineage>
        <taxon>Eukaryota</taxon>
        <taxon>Sar</taxon>
        <taxon>Stramenopiles</taxon>
        <taxon>Ochrophyta</taxon>
        <taxon>Bacillariophyta</taxon>
        <taxon>Coscinodiscophyceae</taxon>
        <taxon>Thalassiosirophycidae</taxon>
        <taxon>Stephanodiscales</taxon>
        <taxon>Stephanodiscaceae</taxon>
        <taxon>Cyclotella</taxon>
    </lineage>
</organism>
<keyword evidence="5 6" id="KW-0460">Magnesium</keyword>
<dbReference type="EC" id="3.1.3.25" evidence="7"/>
<keyword evidence="4 6" id="KW-0479">Metal-binding</keyword>
<keyword evidence="7" id="KW-0378">Hydrolase</keyword>
<dbReference type="PRINTS" id="PR00377">
    <property type="entry name" value="IMPHPHTASES"/>
</dbReference>
<comment type="caution">
    <text evidence="8">The sequence shown here is derived from an EMBL/GenBank/DDBJ whole genome shotgun (WGS) entry which is preliminary data.</text>
</comment>
<gene>
    <name evidence="8" type="ORF">ACHAWO_011064</name>
</gene>
<feature type="binding site" evidence="6">
    <location>
        <position position="135"/>
    </location>
    <ligand>
        <name>Mg(2+)</name>
        <dbReference type="ChEBI" id="CHEBI:18420"/>
        <label>1</label>
        <note>catalytic</note>
    </ligand>
</feature>
<dbReference type="AlphaFoldDB" id="A0ABD3Q3J4"/>
<sequence length="334" mass="35946">MHNSLSADPSPPRDGYIYTKLGDLLGNAGNPQSRRDLQQVLTVIESAAYAAGEITLETVGKIAIKSTKTNTRDLVTESDVACQALIKKIITNDFPNDVFLGEEDVDLVSDGGAVALKKALGSGNIGDDPLLFVVDPIDGTTNFQAGLPLYAISIGVVSLRGERPEIVAGVIYNPLLGEMTSAVRGRGCYLNNNRIQHETDEHDQPRKSVLNESLINVGFPIAKESTLQASSRAVTALATEVRGLRMIASASQTMAWVAHNKLNAYFSWDLNAWDIAAGVVIVEESGGLVSNFDGSNADISSRDMIITCCAQRGEEGVLRDELVHLLRENDCLNY</sequence>
<comment type="similarity">
    <text evidence="3 7">Belongs to the inositol monophosphatase superfamily.</text>
</comment>
<dbReference type="PANTHER" id="PTHR20854">
    <property type="entry name" value="INOSITOL MONOPHOSPHATASE"/>
    <property type="match status" value="1"/>
</dbReference>
<reference evidence="8 9" key="1">
    <citation type="submission" date="2024-10" db="EMBL/GenBank/DDBJ databases">
        <title>Updated reference genomes for cyclostephanoid diatoms.</title>
        <authorList>
            <person name="Roberts W.R."/>
            <person name="Alverson A.J."/>
        </authorList>
    </citation>
    <scope>NUCLEOTIDE SEQUENCE [LARGE SCALE GENOMIC DNA]</scope>
    <source>
        <strain evidence="8 9">AJA010-31</strain>
    </source>
</reference>
<dbReference type="InterPro" id="IPR020550">
    <property type="entry name" value="Inositol_monophosphatase_CS"/>
</dbReference>
<protein>
    <recommendedName>
        <fullName evidence="7">Inositol-1-monophosphatase</fullName>
        <ecNumber evidence="7">3.1.3.25</ecNumber>
    </recommendedName>
</protein>
<keyword evidence="9" id="KW-1185">Reference proteome</keyword>
<dbReference type="PANTHER" id="PTHR20854:SF4">
    <property type="entry name" value="INOSITOL-1-MONOPHOSPHATASE-RELATED"/>
    <property type="match status" value="1"/>
</dbReference>
<name>A0ABD3Q3J4_9STRA</name>
<evidence type="ECO:0000256" key="6">
    <source>
        <dbReference type="PIRSR" id="PIRSR600760-2"/>
    </source>
</evidence>
<dbReference type="CDD" id="cd01639">
    <property type="entry name" value="IMPase"/>
    <property type="match status" value="1"/>
</dbReference>
<evidence type="ECO:0000256" key="5">
    <source>
        <dbReference type="ARBA" id="ARBA00022842"/>
    </source>
</evidence>
<dbReference type="SUPFAM" id="SSF56655">
    <property type="entry name" value="Carbohydrate phosphatase"/>
    <property type="match status" value="1"/>
</dbReference>
<dbReference type="PROSITE" id="PS00630">
    <property type="entry name" value="IMP_2"/>
    <property type="match status" value="1"/>
</dbReference>
<evidence type="ECO:0000256" key="3">
    <source>
        <dbReference type="ARBA" id="ARBA00009759"/>
    </source>
</evidence>
<evidence type="ECO:0000313" key="9">
    <source>
        <dbReference type="Proteomes" id="UP001530400"/>
    </source>
</evidence>